<gene>
    <name evidence="4" type="ORF">ACFPJ4_01595</name>
</gene>
<dbReference type="InterPro" id="IPR006311">
    <property type="entry name" value="TAT_signal"/>
</dbReference>
<dbReference type="Pfam" id="PF01345">
    <property type="entry name" value="DUF11"/>
    <property type="match status" value="2"/>
</dbReference>
<proteinExistence type="predicted"/>
<feature type="domain" description="DUF11" evidence="3">
    <location>
        <begin position="185"/>
        <end position="308"/>
    </location>
</feature>
<evidence type="ECO:0000313" key="4">
    <source>
        <dbReference type="EMBL" id="MFC5500927.1"/>
    </source>
</evidence>
<dbReference type="EMBL" id="JBHSMG010000001">
    <property type="protein sequence ID" value="MFC5500927.1"/>
    <property type="molecule type" value="Genomic_DNA"/>
</dbReference>
<dbReference type="RefSeq" id="WP_386738535.1">
    <property type="nucleotide sequence ID" value="NZ_JBHSMG010000001.1"/>
</dbReference>
<feature type="transmembrane region" description="Helical" evidence="1">
    <location>
        <begin position="1065"/>
        <end position="1085"/>
    </location>
</feature>
<dbReference type="PANTHER" id="PTHR34819">
    <property type="entry name" value="LARGE CYSTEINE-RICH PERIPLASMIC PROTEIN OMCB"/>
    <property type="match status" value="1"/>
</dbReference>
<keyword evidence="1" id="KW-0812">Transmembrane</keyword>
<keyword evidence="1" id="KW-1133">Transmembrane helix</keyword>
<dbReference type="InterPro" id="IPR051172">
    <property type="entry name" value="Chlamydia_OmcB"/>
</dbReference>
<accession>A0ABW0NP10</accession>
<keyword evidence="2" id="KW-0732">Signal</keyword>
<feature type="signal peptide" evidence="2">
    <location>
        <begin position="1"/>
        <end position="38"/>
    </location>
</feature>
<evidence type="ECO:0000313" key="5">
    <source>
        <dbReference type="Proteomes" id="UP001596039"/>
    </source>
</evidence>
<dbReference type="InterPro" id="IPR001434">
    <property type="entry name" value="OmcB-like_DUF11"/>
</dbReference>
<protein>
    <recommendedName>
        <fullName evidence="3">DUF11 domain-containing protein</fullName>
    </recommendedName>
</protein>
<comment type="caution">
    <text evidence="4">The sequence shown here is derived from an EMBL/GenBank/DDBJ whole genome shotgun (WGS) entry which is preliminary data.</text>
</comment>
<sequence>MSTRSRRARARTTSRRILASTAAFAIAVGALVFGTATAAQAVAVAVSIQATNVTTQKSGSEFDYQVNLACSGTNSPTCNAAIIHIPLDATIGMDSWAYDVSGGPAGFIQEWHVDTTTHEIVVTLADSIPAGGSQSIILKLTPPNRTTPNGTTWSLLPSVSSTDPNMNATTAPAAATGTATATVPLTVSKSAPQTFYREGDQFDYTITATCPATPPVGSVDAADLVVTDTVPSGLIVVSVSPADGVVNGQTVTWTYSDASEVPTPCGGTAGTATPSTRTITVQVGPVGSGPGEIAPKTKLTNSVTASADPVGGGQKVTSTATRDIVVLGPTDDPFPGNTSVGKTASGPLNISASAQADMSGTYPGRWLPSGDNSTRPASVLDAAPASYTIGLRSDNNGFEYSIVDPVPCLDNRSGVSYSSLTSPAVCADPAFHVLGVVVTFGGAAPTSGYLPQYRDTSGALHDMVNQTANGWVIPTADLGKVAEIDIPRLAQQQDTSSAQVKVLGYADASTTRGDILSNTAAASWFIPATGAVAATGSHSAELHILDESQIGITKKMADIGGVTGTTSSLDLAATLIVPGAASHDLVISDLLPPGTTLATATSAVTGTLTWSGVPSPSKSTPALQVELTPDYSNGQELLRIVLPASEIPRESGTFTLTIKQLTVTKPSAPGVYSNTARVFYDDPDLSTRCTAGQYESLDPQGSRDDPATQQINCSADATFRTATSSSGQFALTKTVQGDYDSSPQEFPNVAHVKLDGGTAQYAINWTNTGAPSLQGVTLYDIFPHVGDTGVSGAQAGESRGSQFQPILASMDAAPAGVTISYSASANPCRPEVYPAQGPGCTNDWTADAASLGGLSKVLAVRVTSTAAYATGAGITIGFRQSVPTVSKDQIAWNSVAAFARTTSGTALLPAESPKVGITASDHRLSVGKTVATPSAGFGDTVTYTVTVGNVGTSTGDATTAQDRLPSGLTFVSADHGGSYDAASRTVTWPVPALARDTHLDLTVTATVDATQNATRITNSATVTDPAGYSPAIVTDPCSTDPAAACADLTVPLSPHGLALTGVQTVGVGLGIALLAIIAGGAALVWRRRVRRG</sequence>
<dbReference type="Gene3D" id="2.60.40.740">
    <property type="match status" value="1"/>
</dbReference>
<dbReference type="Proteomes" id="UP001596039">
    <property type="component" value="Unassembled WGS sequence"/>
</dbReference>
<dbReference type="PANTHER" id="PTHR34819:SF3">
    <property type="entry name" value="CELL SURFACE PROTEIN"/>
    <property type="match status" value="1"/>
</dbReference>
<evidence type="ECO:0000256" key="1">
    <source>
        <dbReference type="SAM" id="Phobius"/>
    </source>
</evidence>
<evidence type="ECO:0000256" key="2">
    <source>
        <dbReference type="SAM" id="SignalP"/>
    </source>
</evidence>
<keyword evidence="1" id="KW-0472">Membrane</keyword>
<reference evidence="5" key="1">
    <citation type="journal article" date="2019" name="Int. J. Syst. Evol. Microbiol.">
        <title>The Global Catalogue of Microorganisms (GCM) 10K type strain sequencing project: providing services to taxonomists for standard genome sequencing and annotation.</title>
        <authorList>
            <consortium name="The Broad Institute Genomics Platform"/>
            <consortium name="The Broad Institute Genome Sequencing Center for Infectious Disease"/>
            <person name="Wu L."/>
            <person name="Ma J."/>
        </authorList>
    </citation>
    <scope>NUCLEOTIDE SEQUENCE [LARGE SCALE GENOMIC DNA]</scope>
    <source>
        <strain evidence="5">CGMCC 4.6997</strain>
    </source>
</reference>
<evidence type="ECO:0000259" key="3">
    <source>
        <dbReference type="Pfam" id="PF01345"/>
    </source>
</evidence>
<organism evidence="4 5">
    <name type="scientific">Lysinimonas soli</name>
    <dbReference type="NCBI Taxonomy" id="1074233"/>
    <lineage>
        <taxon>Bacteria</taxon>
        <taxon>Bacillati</taxon>
        <taxon>Actinomycetota</taxon>
        <taxon>Actinomycetes</taxon>
        <taxon>Micrococcales</taxon>
        <taxon>Microbacteriaceae</taxon>
        <taxon>Lysinimonas</taxon>
    </lineage>
</organism>
<dbReference type="PROSITE" id="PS51318">
    <property type="entry name" value="TAT"/>
    <property type="match status" value="1"/>
</dbReference>
<feature type="chain" id="PRO_5047146726" description="DUF11 domain-containing protein" evidence="2">
    <location>
        <begin position="39"/>
        <end position="1092"/>
    </location>
</feature>
<name>A0ABW0NP10_9MICO</name>
<feature type="domain" description="DUF11" evidence="3">
    <location>
        <begin position="924"/>
        <end position="1024"/>
    </location>
</feature>
<dbReference type="InterPro" id="IPR047589">
    <property type="entry name" value="DUF11_rpt"/>
</dbReference>
<keyword evidence="5" id="KW-1185">Reference proteome</keyword>
<dbReference type="NCBIfam" id="TIGR01451">
    <property type="entry name" value="B_ant_repeat"/>
    <property type="match status" value="1"/>
</dbReference>